<dbReference type="InterPro" id="IPR000504">
    <property type="entry name" value="RRM_dom"/>
</dbReference>
<dbReference type="GO" id="GO:0003723">
    <property type="term" value="F:RNA binding"/>
    <property type="evidence" value="ECO:0007669"/>
    <property type="project" value="UniProtKB-UniRule"/>
</dbReference>
<dbReference type="PANTHER" id="PTHR31346:SF11">
    <property type="entry name" value="ORGANELLE RRM DOMAIN-CONTAINING PROTEIN 1, CHLOROPLASTIC"/>
    <property type="match status" value="1"/>
</dbReference>
<dbReference type="OrthoDB" id="4207594at2759"/>
<dbReference type="PROSITE" id="PS50102">
    <property type="entry name" value="RRM"/>
    <property type="match status" value="1"/>
</dbReference>
<dbReference type="Gene3D" id="3.30.70.330">
    <property type="match status" value="1"/>
</dbReference>
<accession>A0A6P6WB71</accession>
<evidence type="ECO:0000313" key="6">
    <source>
        <dbReference type="RefSeq" id="XP_027111347.1"/>
    </source>
</evidence>
<dbReference type="GO" id="GO:0016554">
    <property type="term" value="P:cytidine to uridine editing"/>
    <property type="evidence" value="ECO:0007669"/>
    <property type="project" value="InterPro"/>
</dbReference>
<evidence type="ECO:0000313" key="5">
    <source>
        <dbReference type="Proteomes" id="UP001652660"/>
    </source>
</evidence>
<feature type="compositionally biased region" description="Polar residues" evidence="3">
    <location>
        <begin position="310"/>
        <end position="321"/>
    </location>
</feature>
<protein>
    <submittedName>
        <fullName evidence="6">Organelle RRM domain-containing protein 1, chloroplastic-like</fullName>
    </submittedName>
</protein>
<evidence type="ECO:0000256" key="1">
    <source>
        <dbReference type="ARBA" id="ARBA00022946"/>
    </source>
</evidence>
<dbReference type="Pfam" id="PF00076">
    <property type="entry name" value="RRM_1"/>
    <property type="match status" value="1"/>
</dbReference>
<dbReference type="RefSeq" id="XP_027111347.1">
    <property type="nucleotide sequence ID" value="XM_027255546.2"/>
</dbReference>
<evidence type="ECO:0000256" key="2">
    <source>
        <dbReference type="PROSITE-ProRule" id="PRU00176"/>
    </source>
</evidence>
<dbReference type="GO" id="GO:0005739">
    <property type="term" value="C:mitochondrion"/>
    <property type="evidence" value="ECO:0007669"/>
    <property type="project" value="TreeGrafter"/>
</dbReference>
<name>A0A6P6WB71_COFAR</name>
<keyword evidence="5" id="KW-1185">Reference proteome</keyword>
<dbReference type="SMART" id="SM00360">
    <property type="entry name" value="RRM"/>
    <property type="match status" value="1"/>
</dbReference>
<organism evidence="5 6">
    <name type="scientific">Coffea arabica</name>
    <name type="common">Arabian coffee</name>
    <dbReference type="NCBI Taxonomy" id="13443"/>
    <lineage>
        <taxon>Eukaryota</taxon>
        <taxon>Viridiplantae</taxon>
        <taxon>Streptophyta</taxon>
        <taxon>Embryophyta</taxon>
        <taxon>Tracheophyta</taxon>
        <taxon>Spermatophyta</taxon>
        <taxon>Magnoliopsida</taxon>
        <taxon>eudicotyledons</taxon>
        <taxon>Gunneridae</taxon>
        <taxon>Pentapetalae</taxon>
        <taxon>asterids</taxon>
        <taxon>lamiids</taxon>
        <taxon>Gentianales</taxon>
        <taxon>Rubiaceae</taxon>
        <taxon>Ixoroideae</taxon>
        <taxon>Gardenieae complex</taxon>
        <taxon>Bertiereae - Coffeeae clade</taxon>
        <taxon>Coffeeae</taxon>
        <taxon>Coffea</taxon>
    </lineage>
</organism>
<sequence length="419" mass="46200">MEVILPSFTSLFTPTPSSFSVKPSKNPSRISPPFVPFPLKIPPPQNLSAFITLSSSSFTNSSRSFSSKTTRVPVSAAVSTTTTTSLPSISAGCDNTSPQRHWMVLMQEPSPELNSKEEIIDYYVKNLERVVGSEKDAQICIYDACCTKNNYGFCCDIDQDAADELARLPGVLSVRPDLDFGSVQKDYRLSESGVELNPPSGLYSRSPLLFTPGTSKHWIVRVEKPLGVLITKKQVVDYYVRVLTKVMGNENDAQMCIYHVSLQSNYGFCCELDDACVQELAGVPSVLSVRLDENFESNDKDYGGEKLENSGPQDSSSPSQVTNIKTKKLFVTGLSFYTSEKTLRAAFEGFGELVEVKIIMDKISKRSKGYAFIEYTAEEAAATALKEMNGKIINGWMITVDVAKKNPPKYSRGRPRPAT</sequence>
<dbReference type="GO" id="GO:0080156">
    <property type="term" value="P:mitochondrial mRNA modification"/>
    <property type="evidence" value="ECO:0007669"/>
    <property type="project" value="TreeGrafter"/>
</dbReference>
<dbReference type="SUPFAM" id="SSF54928">
    <property type="entry name" value="RNA-binding domain, RBD"/>
    <property type="match status" value="1"/>
</dbReference>
<dbReference type="AlphaFoldDB" id="A0A6P6WB71"/>
<feature type="domain" description="RRM" evidence="4">
    <location>
        <begin position="327"/>
        <end position="405"/>
    </location>
</feature>
<dbReference type="Pfam" id="PF21864">
    <property type="entry name" value="MORF_dom"/>
    <property type="match status" value="2"/>
</dbReference>
<reference evidence="5" key="1">
    <citation type="journal article" date="2025" name="Foods">
        <title>Unveiling the Microbial Signatures of Arabica Coffee Cherries: Insights into Ripeness Specific Diversity, Functional Traits, and Implications for Quality and Safety.</title>
        <authorList>
            <consortium name="RefSeq"/>
            <person name="Tenea G.N."/>
            <person name="Cifuentes V."/>
            <person name="Reyes P."/>
            <person name="Cevallos-Vallejos M."/>
        </authorList>
    </citation>
    <scope>NUCLEOTIDE SEQUENCE [LARGE SCALE GENOMIC DNA]</scope>
</reference>
<feature type="region of interest" description="Disordered" evidence="3">
    <location>
        <begin position="297"/>
        <end position="321"/>
    </location>
</feature>
<gene>
    <name evidence="6" type="primary">LOC113730688</name>
</gene>
<reference evidence="6" key="2">
    <citation type="submission" date="2025-08" db="UniProtKB">
        <authorList>
            <consortium name="RefSeq"/>
        </authorList>
    </citation>
    <scope>IDENTIFICATION</scope>
    <source>
        <tissue evidence="6">Leaves</tissue>
    </source>
</reference>
<evidence type="ECO:0000256" key="3">
    <source>
        <dbReference type="SAM" id="MobiDB-lite"/>
    </source>
</evidence>
<dbReference type="GeneID" id="113730688"/>
<dbReference type="InterPro" id="IPR039206">
    <property type="entry name" value="MORF/ORRM1/DAG-like"/>
</dbReference>
<dbReference type="InterPro" id="IPR054059">
    <property type="entry name" value="MORF/ORRM1/DAG-like_MORF"/>
</dbReference>
<proteinExistence type="predicted"/>
<dbReference type="InterPro" id="IPR035979">
    <property type="entry name" value="RBD_domain_sf"/>
</dbReference>
<feature type="compositionally biased region" description="Basic and acidic residues" evidence="3">
    <location>
        <begin position="297"/>
        <end position="308"/>
    </location>
</feature>
<dbReference type="InterPro" id="IPR037045">
    <property type="entry name" value="S8pro/Inhibitor_I9_sf"/>
</dbReference>
<keyword evidence="2" id="KW-0694">RNA-binding</keyword>
<dbReference type="Proteomes" id="UP001652660">
    <property type="component" value="Chromosome 2e"/>
</dbReference>
<keyword evidence="1" id="KW-0809">Transit peptide</keyword>
<dbReference type="PANTHER" id="PTHR31346">
    <property type="entry name" value="MULTIPLE ORGANELLAR RNA EDITING FACTOR 2, CHLOROPLASTIC-RELATED-RELATED"/>
    <property type="match status" value="1"/>
</dbReference>
<dbReference type="InterPro" id="IPR012677">
    <property type="entry name" value="Nucleotide-bd_a/b_plait_sf"/>
</dbReference>
<dbReference type="Gene3D" id="3.30.70.80">
    <property type="entry name" value="Peptidase S8 propeptide/proteinase inhibitor I9"/>
    <property type="match status" value="2"/>
</dbReference>
<evidence type="ECO:0000259" key="4">
    <source>
        <dbReference type="PROSITE" id="PS50102"/>
    </source>
</evidence>